<evidence type="ECO:0000256" key="1">
    <source>
        <dbReference type="SAM" id="SignalP"/>
    </source>
</evidence>
<reference evidence="4 5" key="1">
    <citation type="journal article" date="2012" name="BMC Genomics">
        <title>Tools to kill: Genome of one of the most destructive plant pathogenic fungi Macrophomina phaseolina.</title>
        <authorList>
            <person name="Islam M.S."/>
            <person name="Haque M.S."/>
            <person name="Islam M.M."/>
            <person name="Emdad E.M."/>
            <person name="Halim A."/>
            <person name="Hossen Q.M.M."/>
            <person name="Hossain M.Z."/>
            <person name="Ahmed B."/>
            <person name="Rahim S."/>
            <person name="Rahman M.S."/>
            <person name="Alam M.M."/>
            <person name="Hou S."/>
            <person name="Wan X."/>
            <person name="Saito J.A."/>
            <person name="Alam M."/>
        </authorList>
    </citation>
    <scope>NUCLEOTIDE SEQUENCE [LARGE SCALE GENOMIC DNA]</scope>
    <source>
        <strain evidence="4 5">MS6</strain>
    </source>
</reference>
<keyword evidence="1" id="KW-0732">Signal</keyword>
<dbReference type="HOGENOM" id="CLU_545214_0_0_1"/>
<feature type="chain" id="PRO_5003868009" evidence="1">
    <location>
        <begin position="17"/>
        <end position="500"/>
    </location>
</feature>
<evidence type="ECO:0000259" key="3">
    <source>
        <dbReference type="Pfam" id="PF23865"/>
    </source>
</evidence>
<accession>K2RZQ1</accession>
<organism evidence="4 5">
    <name type="scientific">Macrophomina phaseolina (strain MS6)</name>
    <name type="common">Charcoal rot fungus</name>
    <dbReference type="NCBI Taxonomy" id="1126212"/>
    <lineage>
        <taxon>Eukaryota</taxon>
        <taxon>Fungi</taxon>
        <taxon>Dikarya</taxon>
        <taxon>Ascomycota</taxon>
        <taxon>Pezizomycotina</taxon>
        <taxon>Dothideomycetes</taxon>
        <taxon>Dothideomycetes incertae sedis</taxon>
        <taxon>Botryosphaeriales</taxon>
        <taxon>Botryosphaeriaceae</taxon>
        <taxon>Macrophomina</taxon>
    </lineage>
</organism>
<evidence type="ECO:0000313" key="5">
    <source>
        <dbReference type="Proteomes" id="UP000007129"/>
    </source>
</evidence>
<feature type="signal peptide" evidence="1">
    <location>
        <begin position="1"/>
        <end position="16"/>
    </location>
</feature>
<dbReference type="InterPro" id="IPR055647">
    <property type="entry name" value="DUF7223"/>
</dbReference>
<proteinExistence type="predicted"/>
<gene>
    <name evidence="4" type="ORF">MPH_12997</name>
</gene>
<dbReference type="STRING" id="1126212.K2RZQ1"/>
<dbReference type="Pfam" id="PF23865">
    <property type="entry name" value="DUF7223"/>
    <property type="match status" value="1"/>
</dbReference>
<dbReference type="InParanoid" id="K2RZQ1"/>
<feature type="domain" description="DUF7029" evidence="2">
    <location>
        <begin position="90"/>
        <end position="185"/>
    </location>
</feature>
<dbReference type="OrthoDB" id="3942793at2759"/>
<dbReference type="Proteomes" id="UP000007129">
    <property type="component" value="Unassembled WGS sequence"/>
</dbReference>
<sequence length="500" mass="53456">MLYQALFCFLVCVGLGTSMPQSDTSLDEFPAVNTSWTTLVDVPTLVPTLSPDHDLSDLAHLVPNNTGSIFYSNNTTSESDIDQVFALMTANFTYPSVLLENSQYISNSTCLSDGLQIAFTDIDSRTHAKEAWVNATPFLAVTFNVSCGSSPAGQPTYWLVSDVAFNQSSLAVQLIAQEIPVKEAIIGGKISWGTRIVSEDTGTTDSVQTRGIFDDLIHDLNKSTNQNAPDSTGNITINLQPNVTADSKYWGQAYNIYQSVAPNPVELFCVGCSIGVQVHLTGDLDFTLQNGGALRSGNISMQGNLQTNFQLGVSVQSDFSQTFSQPIFSTGLPGFSLYNIIAIGPVVAMDVELTLSAHGKGRILLGASHEVASFHAQLDAANKSDAAVPSFQSGFKNTTFAASGQLGVEARFGLPLTIGVGIEITPLKFRKLLSLINEPFVDATATYQHDAQNATACNDGVAYELTLGDEVSMNFFDLSSMSLYKAQTPPLVKGCALLDG</sequence>
<dbReference type="InterPro" id="IPR054293">
    <property type="entry name" value="DUF7029"/>
</dbReference>
<name>K2RZQ1_MACPH</name>
<comment type="caution">
    <text evidence="4">The sequence shown here is derived from an EMBL/GenBank/DDBJ whole genome shotgun (WGS) entry which is preliminary data.</text>
</comment>
<feature type="domain" description="DUF7223" evidence="3">
    <location>
        <begin position="265"/>
        <end position="472"/>
    </location>
</feature>
<protein>
    <submittedName>
        <fullName evidence="4">Uncharacterized protein</fullName>
    </submittedName>
</protein>
<dbReference type="AlphaFoldDB" id="K2RZQ1"/>
<evidence type="ECO:0000313" key="4">
    <source>
        <dbReference type="EMBL" id="EKG09925.1"/>
    </source>
</evidence>
<evidence type="ECO:0000259" key="2">
    <source>
        <dbReference type="Pfam" id="PF22974"/>
    </source>
</evidence>
<dbReference type="VEuPathDB" id="FungiDB:MPH_12997"/>
<dbReference type="EMBL" id="AHHD01000561">
    <property type="protein sequence ID" value="EKG09925.1"/>
    <property type="molecule type" value="Genomic_DNA"/>
</dbReference>
<dbReference type="Pfam" id="PF22974">
    <property type="entry name" value="DUF7029"/>
    <property type="match status" value="1"/>
</dbReference>